<gene>
    <name evidence="2" type="ORF">N7539_002157</name>
</gene>
<evidence type="ECO:0000313" key="2">
    <source>
        <dbReference type="EMBL" id="KAJ5493411.1"/>
    </source>
</evidence>
<sequence length="174" mass="20345">MVIVWTAEWDTKLLVAIWETCGSKFDWESAAEILGKACTPEAIMQHLRNLTKKASDQRREQREVLLKSHAARDASVAKGKARRRWGYSRINYARRRPSRKVVTQDQSPADEQPSKAAPIPRKRRFQDDLPLFKPIEEEIERRPPQINRTRKRHFREAPESPDEDHNSSQRTSFS</sequence>
<organism evidence="2 3">
    <name type="scientific">Penicillium diatomitis</name>
    <dbReference type="NCBI Taxonomy" id="2819901"/>
    <lineage>
        <taxon>Eukaryota</taxon>
        <taxon>Fungi</taxon>
        <taxon>Dikarya</taxon>
        <taxon>Ascomycota</taxon>
        <taxon>Pezizomycotina</taxon>
        <taxon>Eurotiomycetes</taxon>
        <taxon>Eurotiomycetidae</taxon>
        <taxon>Eurotiales</taxon>
        <taxon>Aspergillaceae</taxon>
        <taxon>Penicillium</taxon>
    </lineage>
</organism>
<accession>A0A9W9XI39</accession>
<protein>
    <submittedName>
        <fullName evidence="2">Uncharacterized protein</fullName>
    </submittedName>
</protein>
<evidence type="ECO:0000256" key="1">
    <source>
        <dbReference type="SAM" id="MobiDB-lite"/>
    </source>
</evidence>
<dbReference type="GeneID" id="81622009"/>
<dbReference type="RefSeq" id="XP_056793791.1">
    <property type="nucleotide sequence ID" value="XM_056931760.1"/>
</dbReference>
<reference evidence="2" key="1">
    <citation type="submission" date="2022-12" db="EMBL/GenBank/DDBJ databases">
        <authorList>
            <person name="Petersen C."/>
        </authorList>
    </citation>
    <scope>NUCLEOTIDE SEQUENCE</scope>
    <source>
        <strain evidence="2">IBT 30728</strain>
    </source>
</reference>
<dbReference type="Proteomes" id="UP001148312">
    <property type="component" value="Unassembled WGS sequence"/>
</dbReference>
<dbReference type="EMBL" id="JAPWDQ010000002">
    <property type="protein sequence ID" value="KAJ5493411.1"/>
    <property type="molecule type" value="Genomic_DNA"/>
</dbReference>
<keyword evidence="3" id="KW-1185">Reference proteome</keyword>
<evidence type="ECO:0000313" key="3">
    <source>
        <dbReference type="Proteomes" id="UP001148312"/>
    </source>
</evidence>
<reference evidence="2" key="2">
    <citation type="journal article" date="2023" name="IMA Fungus">
        <title>Comparative genomic study of the Penicillium genus elucidates a diverse pangenome and 15 lateral gene transfer events.</title>
        <authorList>
            <person name="Petersen C."/>
            <person name="Sorensen T."/>
            <person name="Nielsen M.R."/>
            <person name="Sondergaard T.E."/>
            <person name="Sorensen J.L."/>
            <person name="Fitzpatrick D.A."/>
            <person name="Frisvad J.C."/>
            <person name="Nielsen K.L."/>
        </authorList>
    </citation>
    <scope>NUCLEOTIDE SEQUENCE</scope>
    <source>
        <strain evidence="2">IBT 30728</strain>
    </source>
</reference>
<feature type="compositionally biased region" description="Basic and acidic residues" evidence="1">
    <location>
        <begin position="155"/>
        <end position="167"/>
    </location>
</feature>
<dbReference type="AlphaFoldDB" id="A0A9W9XI39"/>
<name>A0A9W9XI39_9EURO</name>
<feature type="compositionally biased region" description="Basic and acidic residues" evidence="1">
    <location>
        <begin position="134"/>
        <end position="143"/>
    </location>
</feature>
<proteinExistence type="predicted"/>
<feature type="region of interest" description="Disordered" evidence="1">
    <location>
        <begin position="96"/>
        <end position="174"/>
    </location>
</feature>
<comment type="caution">
    <text evidence="2">The sequence shown here is derived from an EMBL/GenBank/DDBJ whole genome shotgun (WGS) entry which is preliminary data.</text>
</comment>